<name>A0ABT2CCE6_9ACTN</name>
<feature type="domain" description="Histidine kinase/HSP90-like ATPase" evidence="2">
    <location>
        <begin position="11"/>
        <end position="123"/>
    </location>
</feature>
<keyword evidence="3" id="KW-0067">ATP-binding</keyword>
<sequence length="132" mass="14542">MPLTRRQRFPRSRRAVPVAREFVSAALVEWGRTDRLDDIRLCVSELVTNALLHGVPTGREMCVAVTLDTGMVRIEVRDSGDGSPHARRVTPDACSGRGLWLVREVADDFGIDEHSVGKTVWAVFKAGQVTAS</sequence>
<comment type="caution">
    <text evidence="3">The sequence shown here is derived from an EMBL/GenBank/DDBJ whole genome shotgun (WGS) entry which is preliminary data.</text>
</comment>
<dbReference type="RefSeq" id="WP_258784824.1">
    <property type="nucleotide sequence ID" value="NZ_JANUGQ010000001.1"/>
</dbReference>
<keyword evidence="1" id="KW-0418">Kinase</keyword>
<dbReference type="GO" id="GO:0005524">
    <property type="term" value="F:ATP binding"/>
    <property type="evidence" value="ECO:0007669"/>
    <property type="project" value="UniProtKB-KW"/>
</dbReference>
<evidence type="ECO:0000256" key="1">
    <source>
        <dbReference type="ARBA" id="ARBA00022527"/>
    </source>
</evidence>
<dbReference type="PANTHER" id="PTHR35526">
    <property type="entry name" value="ANTI-SIGMA-F FACTOR RSBW-RELATED"/>
    <property type="match status" value="1"/>
</dbReference>
<dbReference type="InterPro" id="IPR003594">
    <property type="entry name" value="HATPase_dom"/>
</dbReference>
<reference evidence="3" key="1">
    <citation type="submission" date="2022-08" db="EMBL/GenBank/DDBJ databases">
        <authorList>
            <person name="Somphong A."/>
            <person name="Phongsopitanun W."/>
        </authorList>
    </citation>
    <scope>NUCLEOTIDE SEQUENCE</scope>
    <source>
        <strain evidence="3">LP05-1</strain>
    </source>
</reference>
<dbReference type="Proteomes" id="UP001431313">
    <property type="component" value="Unassembled WGS sequence"/>
</dbReference>
<proteinExistence type="predicted"/>
<dbReference type="Gene3D" id="3.30.565.10">
    <property type="entry name" value="Histidine kinase-like ATPase, C-terminal domain"/>
    <property type="match status" value="1"/>
</dbReference>
<gene>
    <name evidence="3" type="ORF">NX801_01145</name>
</gene>
<keyword evidence="1" id="KW-0723">Serine/threonine-protein kinase</keyword>
<dbReference type="InterPro" id="IPR036890">
    <property type="entry name" value="HATPase_C_sf"/>
</dbReference>
<keyword evidence="1" id="KW-0808">Transferase</keyword>
<evidence type="ECO:0000259" key="2">
    <source>
        <dbReference type="Pfam" id="PF13581"/>
    </source>
</evidence>
<dbReference type="PANTHER" id="PTHR35526:SF3">
    <property type="entry name" value="ANTI-SIGMA-F FACTOR RSBW"/>
    <property type="match status" value="1"/>
</dbReference>
<protein>
    <submittedName>
        <fullName evidence="3">ATP-binding protein</fullName>
    </submittedName>
</protein>
<accession>A0ABT2CCE6</accession>
<evidence type="ECO:0000313" key="4">
    <source>
        <dbReference type="Proteomes" id="UP001431313"/>
    </source>
</evidence>
<keyword evidence="3" id="KW-0547">Nucleotide-binding</keyword>
<evidence type="ECO:0000313" key="3">
    <source>
        <dbReference type="EMBL" id="MCS0634294.1"/>
    </source>
</evidence>
<dbReference type="CDD" id="cd16936">
    <property type="entry name" value="HATPase_RsbW-like"/>
    <property type="match status" value="1"/>
</dbReference>
<dbReference type="SUPFAM" id="SSF55874">
    <property type="entry name" value="ATPase domain of HSP90 chaperone/DNA topoisomerase II/histidine kinase"/>
    <property type="match status" value="1"/>
</dbReference>
<dbReference type="Pfam" id="PF13581">
    <property type="entry name" value="HATPase_c_2"/>
    <property type="match status" value="1"/>
</dbReference>
<dbReference type="EMBL" id="JANUGQ010000001">
    <property type="protein sequence ID" value="MCS0634294.1"/>
    <property type="molecule type" value="Genomic_DNA"/>
</dbReference>
<dbReference type="InterPro" id="IPR050267">
    <property type="entry name" value="Anti-sigma-factor_SerPK"/>
</dbReference>
<organism evidence="3 4">
    <name type="scientific">Streptomyces pyxinae</name>
    <dbReference type="NCBI Taxonomy" id="2970734"/>
    <lineage>
        <taxon>Bacteria</taxon>
        <taxon>Bacillati</taxon>
        <taxon>Actinomycetota</taxon>
        <taxon>Actinomycetes</taxon>
        <taxon>Kitasatosporales</taxon>
        <taxon>Streptomycetaceae</taxon>
        <taxon>Streptomyces</taxon>
    </lineage>
</organism>
<keyword evidence="4" id="KW-1185">Reference proteome</keyword>